<dbReference type="Gene3D" id="3.30.920.50">
    <property type="entry name" value="Beta-1,3-glucanase, C-terminal domain"/>
    <property type="match status" value="1"/>
</dbReference>
<organism evidence="3 4">
    <name type="scientific">Streptomyces humicola</name>
    <dbReference type="NCBI Taxonomy" id="2953240"/>
    <lineage>
        <taxon>Bacteria</taxon>
        <taxon>Bacillati</taxon>
        <taxon>Actinomycetota</taxon>
        <taxon>Actinomycetes</taxon>
        <taxon>Kitasatosporales</taxon>
        <taxon>Streptomycetaceae</taxon>
        <taxon>Streptomyces</taxon>
    </lineage>
</organism>
<dbReference type="InterPro" id="IPR006311">
    <property type="entry name" value="TAT_signal"/>
</dbReference>
<dbReference type="Pfam" id="PF16483">
    <property type="entry name" value="Glyco_hydro_64"/>
    <property type="match status" value="1"/>
</dbReference>
<dbReference type="PANTHER" id="PTHR38165:SF1">
    <property type="entry name" value="GLUCANASE B"/>
    <property type="match status" value="1"/>
</dbReference>
<dbReference type="InterPro" id="IPR037176">
    <property type="entry name" value="Osmotin/thaumatin-like_sf"/>
</dbReference>
<dbReference type="PANTHER" id="PTHR38165">
    <property type="match status" value="1"/>
</dbReference>
<dbReference type="GO" id="GO:0016787">
    <property type="term" value="F:hydrolase activity"/>
    <property type="evidence" value="ECO:0007669"/>
    <property type="project" value="UniProtKB-KW"/>
</dbReference>
<dbReference type="CDD" id="cd09220">
    <property type="entry name" value="GH64-GluB-like"/>
    <property type="match status" value="1"/>
</dbReference>
<comment type="caution">
    <text evidence="3">The sequence shown here is derived from an EMBL/GenBank/DDBJ whole genome shotgun (WGS) entry which is preliminary data.</text>
</comment>
<dbReference type="Gene3D" id="2.60.110.10">
    <property type="entry name" value="Thaumatin"/>
    <property type="match status" value="1"/>
</dbReference>
<keyword evidence="3" id="KW-0378">Hydrolase</keyword>
<sequence length="407" mass="42038">MISRRGLLTASAAALATPAVLTSLPRTATASGTTPATLPVDLVNTTGSDTVYAYVSGQDPDNGNAWMFLQADGRTPYYPPSPTAPGAPLGADCAIPLAASGGGHTTITLPHLAGGRIWFSVGDKLVFLVNPGPGIVMPSAANPSDPNAATQWGFCELTYDDSQLYGNITFVDFVSLPIALQLATGSGQQTVGGLPAGGLDTVCSALRAQAASDGSDWARLIVTGSDGRNLRALSPNTAATGDQSLFSGYLDAYIDQVWQKYQSTDLTVDTQAGWGTVTGRVGNGLLTFPSVGSFAKPSTYAVFNCSTAPFTTGNDEMGNLSARLAAALNRTTLLDDADQPDGENPASYYAQPRTNHYARIVHATTADGLGYAFPYDDVHPANGDVEGKVQAAHPTRLTVTVGAPTSG</sequence>
<evidence type="ECO:0000259" key="2">
    <source>
        <dbReference type="PROSITE" id="PS52006"/>
    </source>
</evidence>
<dbReference type="InterPro" id="IPR042517">
    <property type="entry name" value="Glyco_hydro_64_N_2"/>
</dbReference>
<reference evidence="3" key="1">
    <citation type="submission" date="2022-06" db="EMBL/GenBank/DDBJ databases">
        <title>Draft genome sequence of Streptomyces sp. RB6PN25 isolated from peat swamp forest in Thailand.</title>
        <authorList>
            <person name="Duangmal K."/>
            <person name="Klaysubun C."/>
        </authorList>
    </citation>
    <scope>NUCLEOTIDE SEQUENCE</scope>
    <source>
        <strain evidence="3">RB6PN25</strain>
    </source>
</reference>
<proteinExistence type="predicted"/>
<name>A0ABT1Q0H7_9ACTN</name>
<dbReference type="PROSITE" id="PS51318">
    <property type="entry name" value="TAT"/>
    <property type="match status" value="1"/>
</dbReference>
<dbReference type="RefSeq" id="WP_255922384.1">
    <property type="nucleotide sequence ID" value="NZ_JANFNG010000021.1"/>
</dbReference>
<dbReference type="Proteomes" id="UP001057702">
    <property type="component" value="Unassembled WGS sequence"/>
</dbReference>
<feature type="signal peptide" evidence="1">
    <location>
        <begin position="1"/>
        <end position="30"/>
    </location>
</feature>
<gene>
    <name evidence="3" type="ORF">NGB36_23195</name>
</gene>
<feature type="domain" description="GH64" evidence="2">
    <location>
        <begin position="35"/>
        <end position="403"/>
    </location>
</feature>
<accession>A0ABT1Q0H7</accession>
<protein>
    <submittedName>
        <fullName evidence="3">Glycoside hydrolase family 64 protein</fullName>
    </submittedName>
</protein>
<dbReference type="InterPro" id="IPR032477">
    <property type="entry name" value="Glyco_hydro_64"/>
</dbReference>
<dbReference type="PROSITE" id="PS52006">
    <property type="entry name" value="GH64"/>
    <property type="match status" value="1"/>
</dbReference>
<dbReference type="EMBL" id="JANFNG010000021">
    <property type="protein sequence ID" value="MCQ4083431.1"/>
    <property type="molecule type" value="Genomic_DNA"/>
</dbReference>
<dbReference type="InterPro" id="IPR037398">
    <property type="entry name" value="Glyco_hydro_64_fam"/>
</dbReference>
<feature type="chain" id="PRO_5047529450" evidence="1">
    <location>
        <begin position="31"/>
        <end position="407"/>
    </location>
</feature>
<keyword evidence="1" id="KW-0732">Signal</keyword>
<evidence type="ECO:0000256" key="1">
    <source>
        <dbReference type="SAM" id="SignalP"/>
    </source>
</evidence>
<evidence type="ECO:0000313" key="3">
    <source>
        <dbReference type="EMBL" id="MCQ4083431.1"/>
    </source>
</evidence>
<evidence type="ECO:0000313" key="4">
    <source>
        <dbReference type="Proteomes" id="UP001057702"/>
    </source>
</evidence>
<keyword evidence="4" id="KW-1185">Reference proteome</keyword>